<dbReference type="STRING" id="177439.DPPA12"/>
<organism evidence="1 2">
    <name type="scientific">Desulfotalea psychrophila (strain LSv54 / DSM 12343)</name>
    <dbReference type="NCBI Taxonomy" id="177439"/>
    <lineage>
        <taxon>Bacteria</taxon>
        <taxon>Pseudomonadati</taxon>
        <taxon>Thermodesulfobacteriota</taxon>
        <taxon>Desulfobulbia</taxon>
        <taxon>Desulfobulbales</taxon>
        <taxon>Desulfocapsaceae</taxon>
        <taxon>Desulfotalea</taxon>
    </lineage>
</organism>
<name>Q6AI70_DESPS</name>
<protein>
    <submittedName>
        <fullName evidence="1">Uncharacterized protein</fullName>
    </submittedName>
</protein>
<dbReference type="RefSeq" id="WP_011190472.1">
    <property type="nucleotide sequence ID" value="NC_006140.1"/>
</dbReference>
<geneLocation type="plasmid" evidence="2">
    <name>small</name>
</geneLocation>
<dbReference type="HOGENOM" id="CLU_2286960_0_0_7"/>
<gene>
    <name evidence="1" type="ordered locus">DPPA12</name>
</gene>
<keyword evidence="2" id="KW-1185">Reference proteome</keyword>
<dbReference type="Proteomes" id="UP000000602">
    <property type="component" value="Plasmid small"/>
</dbReference>
<dbReference type="EMBL" id="CR522872">
    <property type="protein sequence ID" value="CAG37859.1"/>
    <property type="molecule type" value="Genomic_DNA"/>
</dbReference>
<dbReference type="AlphaFoldDB" id="Q6AI70"/>
<accession>Q6AI70</accession>
<evidence type="ECO:0000313" key="2">
    <source>
        <dbReference type="Proteomes" id="UP000000602"/>
    </source>
</evidence>
<evidence type="ECO:0000313" key="1">
    <source>
        <dbReference type="EMBL" id="CAG37859.1"/>
    </source>
</evidence>
<dbReference type="KEGG" id="dps:DPPA12"/>
<sequence length="101" mass="11863">MIDFLGLFDGFMSFFSLTKDSSTKIDNGNNRCGNCKKNNYKKPTYEAKTIDKKQKNDLLEKQKNARIKREMDIVKRKADFYSTKQPNMTIKDNVVTYDFKN</sequence>
<reference evidence="1 2" key="1">
    <citation type="journal article" date="2004" name="Environ. Microbiol.">
        <title>The genome of Desulfotalea psychrophila, a sulfate-reducing bacterium from permanently cold Arctic sediments.</title>
        <authorList>
            <person name="Rabus R."/>
            <person name="Ruepp A."/>
            <person name="Frickey T."/>
            <person name="Rattei T."/>
            <person name="Fartmann B."/>
            <person name="Stark M."/>
            <person name="Bauer M."/>
            <person name="Zibat A."/>
            <person name="Lombardot T."/>
            <person name="Becker I."/>
            <person name="Amann J."/>
            <person name="Gellner K."/>
            <person name="Teeling H."/>
            <person name="Leuschner W.D."/>
            <person name="Gloeckner F.-O."/>
            <person name="Lupas A.N."/>
            <person name="Amann R."/>
            <person name="Klenk H.-P."/>
        </authorList>
    </citation>
    <scope>NUCLEOTIDE SEQUENCE [LARGE SCALE GENOMIC DNA]</scope>
    <source>
        <strain evidence="2">DSM 12343 / LSv54</strain>
        <plasmid evidence="2">small</plasmid>
    </source>
</reference>
<proteinExistence type="predicted"/>